<evidence type="ECO:0000313" key="7">
    <source>
        <dbReference type="Proteomes" id="UP000276133"/>
    </source>
</evidence>
<evidence type="ECO:0000256" key="3">
    <source>
        <dbReference type="ARBA" id="ARBA00023163"/>
    </source>
</evidence>
<keyword evidence="7" id="KW-1185">Reference proteome</keyword>
<dbReference type="InterPro" id="IPR046347">
    <property type="entry name" value="bZIP_sf"/>
</dbReference>
<feature type="domain" description="BZIP" evidence="5">
    <location>
        <begin position="167"/>
        <end position="230"/>
    </location>
</feature>
<dbReference type="InterPro" id="IPR004827">
    <property type="entry name" value="bZIP"/>
</dbReference>
<dbReference type="PANTHER" id="PTHR23351:SF24">
    <property type="entry name" value="ACTIVATING TRANSCRIPTION FACTOR 3-RELATED"/>
    <property type="match status" value="1"/>
</dbReference>
<keyword evidence="3" id="KW-0804">Transcription</keyword>
<organism evidence="6 7">
    <name type="scientific">Brachionus plicatilis</name>
    <name type="common">Marine rotifer</name>
    <name type="synonym">Brachionus muelleri</name>
    <dbReference type="NCBI Taxonomy" id="10195"/>
    <lineage>
        <taxon>Eukaryota</taxon>
        <taxon>Metazoa</taxon>
        <taxon>Spiralia</taxon>
        <taxon>Gnathifera</taxon>
        <taxon>Rotifera</taxon>
        <taxon>Eurotatoria</taxon>
        <taxon>Monogononta</taxon>
        <taxon>Pseudotrocha</taxon>
        <taxon>Ploima</taxon>
        <taxon>Brachionidae</taxon>
        <taxon>Brachionus</taxon>
    </lineage>
</organism>
<dbReference type="InterPro" id="IPR000837">
    <property type="entry name" value="AP-1"/>
</dbReference>
<feature type="compositionally biased region" description="Polar residues" evidence="4">
    <location>
        <begin position="106"/>
        <end position="116"/>
    </location>
</feature>
<dbReference type="EMBL" id="REGN01002170">
    <property type="protein sequence ID" value="RNA29742.1"/>
    <property type="molecule type" value="Genomic_DNA"/>
</dbReference>
<accession>A0A3M7S1W1</accession>
<dbReference type="GO" id="GO:0000978">
    <property type="term" value="F:RNA polymerase II cis-regulatory region sequence-specific DNA binding"/>
    <property type="evidence" value="ECO:0007669"/>
    <property type="project" value="TreeGrafter"/>
</dbReference>
<keyword evidence="2" id="KW-0238">DNA-binding</keyword>
<protein>
    <submittedName>
        <fullName evidence="6">Proto-oncogene c-Fos-like</fullName>
    </submittedName>
</protein>
<comment type="caution">
    <text evidence="6">The sequence shown here is derived from an EMBL/GenBank/DDBJ whole genome shotgun (WGS) entry which is preliminary data.</text>
</comment>
<dbReference type="OrthoDB" id="10043359at2759"/>
<evidence type="ECO:0000259" key="5">
    <source>
        <dbReference type="PROSITE" id="PS50217"/>
    </source>
</evidence>
<keyword evidence="1" id="KW-0805">Transcription regulation</keyword>
<gene>
    <name evidence="6" type="ORF">BpHYR1_015673</name>
</gene>
<evidence type="ECO:0000256" key="4">
    <source>
        <dbReference type="SAM" id="MobiDB-lite"/>
    </source>
</evidence>
<evidence type="ECO:0000256" key="1">
    <source>
        <dbReference type="ARBA" id="ARBA00023015"/>
    </source>
</evidence>
<evidence type="ECO:0000256" key="2">
    <source>
        <dbReference type="ARBA" id="ARBA00023125"/>
    </source>
</evidence>
<feature type="region of interest" description="Disordered" evidence="4">
    <location>
        <begin position="137"/>
        <end position="188"/>
    </location>
</feature>
<dbReference type="SUPFAM" id="SSF57959">
    <property type="entry name" value="Leucine zipper domain"/>
    <property type="match status" value="1"/>
</dbReference>
<feature type="compositionally biased region" description="Basic and acidic residues" evidence="4">
    <location>
        <begin position="178"/>
        <end position="188"/>
    </location>
</feature>
<name>A0A3M7S1W1_BRAPC</name>
<proteinExistence type="predicted"/>
<dbReference type="STRING" id="10195.A0A3M7S1W1"/>
<reference evidence="6 7" key="1">
    <citation type="journal article" date="2018" name="Sci. Rep.">
        <title>Genomic signatures of local adaptation to the degree of environmental predictability in rotifers.</title>
        <authorList>
            <person name="Franch-Gras L."/>
            <person name="Hahn C."/>
            <person name="Garcia-Roger E.M."/>
            <person name="Carmona M.J."/>
            <person name="Serra M."/>
            <person name="Gomez A."/>
        </authorList>
    </citation>
    <scope>NUCLEOTIDE SEQUENCE [LARGE SCALE GENOMIC DNA]</scope>
    <source>
        <strain evidence="6">HYR1</strain>
    </source>
</reference>
<dbReference type="AlphaFoldDB" id="A0A3M7S1W1"/>
<dbReference type="GO" id="GO:0005634">
    <property type="term" value="C:nucleus"/>
    <property type="evidence" value="ECO:0007669"/>
    <property type="project" value="TreeGrafter"/>
</dbReference>
<dbReference type="GO" id="GO:0000981">
    <property type="term" value="F:DNA-binding transcription factor activity, RNA polymerase II-specific"/>
    <property type="evidence" value="ECO:0007669"/>
    <property type="project" value="TreeGrafter"/>
</dbReference>
<dbReference type="PROSITE" id="PS50217">
    <property type="entry name" value="BZIP"/>
    <property type="match status" value="1"/>
</dbReference>
<dbReference type="SMART" id="SM00338">
    <property type="entry name" value="BRLZ"/>
    <property type="match status" value="1"/>
</dbReference>
<feature type="region of interest" description="Disordered" evidence="4">
    <location>
        <begin position="88"/>
        <end position="124"/>
    </location>
</feature>
<dbReference type="PANTHER" id="PTHR23351">
    <property type="entry name" value="FOS TRANSCRIPTION FACTOR-RELATED"/>
    <property type="match status" value="1"/>
</dbReference>
<sequence length="310" mass="34965">MIQMPPNFYLFATSSKTPPPQANTITNPASISNPLCLINSEDSLDDLPSLDYNMSDSNSYGHGFDDLVDYHVQPLLPSLGPVAPEYQAQSAAGGVGEIKTEPGYSEDTQSSFNSPRPVTEKVVNKKNGKEQIYVKWGPIKVRPRQRPAPTLASGRKSKNTVLSPDEERKREERRKRNREAAEKCKQNRESVVKSLERNYESLVNEQKKLLFEQDTLLKEKGRLLQLLNEEQAPSGSSVYNAELGNAYQPYVFASVSQYPAYPYQINQNQYYMNSQQSSGMVQSSHSTMPNYSNQMQPASYNFDTANQWNQ</sequence>
<dbReference type="Gene3D" id="1.20.5.170">
    <property type="match status" value="1"/>
</dbReference>
<evidence type="ECO:0000313" key="6">
    <source>
        <dbReference type="EMBL" id="RNA29742.1"/>
    </source>
</evidence>
<dbReference type="Proteomes" id="UP000276133">
    <property type="component" value="Unassembled WGS sequence"/>
</dbReference>